<dbReference type="Pfam" id="PF09932">
    <property type="entry name" value="DUF2164"/>
    <property type="match status" value="1"/>
</dbReference>
<protein>
    <recommendedName>
        <fullName evidence="3">DUF2164 domain-containing protein</fullName>
    </recommendedName>
</protein>
<dbReference type="KEGG" id="micc:AUP74_01491"/>
<proteinExistence type="predicted"/>
<evidence type="ECO:0008006" key="3">
    <source>
        <dbReference type="Google" id="ProtNLM"/>
    </source>
</evidence>
<accession>A0A1C9W723</accession>
<dbReference type="Proteomes" id="UP000095672">
    <property type="component" value="Chromosome"/>
</dbReference>
<gene>
    <name evidence="1" type="ORF">AUP74_01491</name>
</gene>
<evidence type="ECO:0000313" key="2">
    <source>
        <dbReference type="Proteomes" id="UP000095672"/>
    </source>
</evidence>
<sequence>MEKINFTEEEKRQIVQKLKIFFNEELEQDIGGFDAEFLIDFFADEVGAYFYNRGLYDAQALLSKKFDELADTIYELERPVSLGR</sequence>
<dbReference type="STRING" id="1769779.AUP74_01491"/>
<dbReference type="EMBL" id="CP014143">
    <property type="protein sequence ID" value="AOS96928.1"/>
    <property type="molecule type" value="Genomic_DNA"/>
</dbReference>
<dbReference type="OrthoDB" id="6629495at2"/>
<dbReference type="RefSeq" id="WP_069947006.1">
    <property type="nucleotide sequence ID" value="NZ_CP014143.1"/>
</dbReference>
<keyword evidence="2" id="KW-1185">Reference proteome</keyword>
<evidence type="ECO:0000313" key="1">
    <source>
        <dbReference type="EMBL" id="AOS96928.1"/>
    </source>
</evidence>
<name>A0A1C9W723_9GAMM</name>
<dbReference type="InterPro" id="IPR018680">
    <property type="entry name" value="DUF2164"/>
</dbReference>
<dbReference type="PATRIC" id="fig|1769779.3.peg.1489"/>
<organism evidence="1 2">
    <name type="scientific">Microbulbifer aggregans</name>
    <dbReference type="NCBI Taxonomy" id="1769779"/>
    <lineage>
        <taxon>Bacteria</taxon>
        <taxon>Pseudomonadati</taxon>
        <taxon>Pseudomonadota</taxon>
        <taxon>Gammaproteobacteria</taxon>
        <taxon>Cellvibrionales</taxon>
        <taxon>Microbulbiferaceae</taxon>
        <taxon>Microbulbifer</taxon>
    </lineage>
</organism>
<reference evidence="2" key="1">
    <citation type="submission" date="2016-01" db="EMBL/GenBank/DDBJ databases">
        <title>Complete genome sequence of Microbulbifer sp. CCB-MM1, a halophile isolated from Matang Mangrove Forest, Perak.</title>
        <authorList>
            <person name="Moh T.H."/>
            <person name="Dinesh B."/>
            <person name="Lau N.-S."/>
            <person name="Go F."/>
            <person name="Alexander Chong S.-C."/>
        </authorList>
    </citation>
    <scope>NUCLEOTIDE SEQUENCE [LARGE SCALE GENOMIC DNA]</scope>
    <source>
        <strain evidence="2">CCB-MM1</strain>
    </source>
</reference>
<dbReference type="AlphaFoldDB" id="A0A1C9W723"/>